<comment type="caution">
    <text evidence="1">The sequence shown here is derived from an EMBL/GenBank/DDBJ whole genome shotgun (WGS) entry which is preliminary data.</text>
</comment>
<evidence type="ECO:0000313" key="1">
    <source>
        <dbReference type="EMBL" id="MBL4928998.1"/>
    </source>
</evidence>
<evidence type="ECO:0000313" key="2">
    <source>
        <dbReference type="Proteomes" id="UP000619033"/>
    </source>
</evidence>
<dbReference type="Proteomes" id="UP000619033">
    <property type="component" value="Unassembled WGS sequence"/>
</dbReference>
<keyword evidence="2" id="KW-1185">Reference proteome</keyword>
<dbReference type="EMBL" id="JAESVP010000006">
    <property type="protein sequence ID" value="MBL4928998.1"/>
    <property type="molecule type" value="Genomic_DNA"/>
</dbReference>
<sequence>MIDRRTGSLHRVNGRPLLMLTRKPLDAAAELMSGRDPAIWETRTEAIEQLARQRIAPFPAR</sequence>
<organism evidence="1 2">
    <name type="scientific">Fuscibacter oryzae</name>
    <dbReference type="NCBI Taxonomy" id="2803939"/>
    <lineage>
        <taxon>Bacteria</taxon>
        <taxon>Pseudomonadati</taxon>
        <taxon>Pseudomonadota</taxon>
        <taxon>Alphaproteobacteria</taxon>
        <taxon>Rhodobacterales</taxon>
        <taxon>Paracoccaceae</taxon>
        <taxon>Fuscibacter</taxon>
    </lineage>
</organism>
<reference evidence="1" key="1">
    <citation type="submission" date="2021-01" db="EMBL/GenBank/DDBJ databases">
        <title>Genome seq and assembly of Tabrizicola sp. KVB23.</title>
        <authorList>
            <person name="Chhetri G."/>
        </authorList>
    </citation>
    <scope>NUCLEOTIDE SEQUENCE</scope>
    <source>
        <strain evidence="1">KVB23</strain>
    </source>
</reference>
<dbReference type="AlphaFoldDB" id="A0A8J7MRL8"/>
<proteinExistence type="predicted"/>
<protein>
    <submittedName>
        <fullName evidence="1">Uncharacterized protein</fullName>
    </submittedName>
</protein>
<name>A0A8J7MRL8_9RHOB</name>
<accession>A0A8J7MRL8</accession>
<gene>
    <name evidence="1" type="ORF">JI744_12860</name>
</gene>